<dbReference type="PATRIC" id="fig|1423792.3.peg.3180"/>
<organism evidence="4 5">
    <name type="scientific">Schleiferilactobacillus perolens DSM 12744</name>
    <dbReference type="NCBI Taxonomy" id="1423792"/>
    <lineage>
        <taxon>Bacteria</taxon>
        <taxon>Bacillati</taxon>
        <taxon>Bacillota</taxon>
        <taxon>Bacilli</taxon>
        <taxon>Lactobacillales</taxon>
        <taxon>Lactobacillaceae</taxon>
        <taxon>Schleiferilactobacillus</taxon>
    </lineage>
</organism>
<protein>
    <recommendedName>
        <fullName evidence="6">Isopeptide-forming domain-containing fimbrial protein</fullName>
    </recommendedName>
</protein>
<proteinExistence type="predicted"/>
<dbReference type="STRING" id="1423792.FD09_GL003089"/>
<evidence type="ECO:0000259" key="2">
    <source>
        <dbReference type="Pfam" id="PF16555"/>
    </source>
</evidence>
<dbReference type="EMBL" id="AZEC01000009">
    <property type="protein sequence ID" value="KRL12219.1"/>
    <property type="molecule type" value="Genomic_DNA"/>
</dbReference>
<dbReference type="InterPro" id="IPR048052">
    <property type="entry name" value="FM1-like"/>
</dbReference>
<dbReference type="Proteomes" id="UP000051330">
    <property type="component" value="Unassembled WGS sequence"/>
</dbReference>
<dbReference type="Gene3D" id="2.60.40.740">
    <property type="match status" value="1"/>
</dbReference>
<dbReference type="OrthoDB" id="2249722at2"/>
<keyword evidence="1" id="KW-1133">Transmembrane helix</keyword>
<evidence type="ECO:0000313" key="5">
    <source>
        <dbReference type="Proteomes" id="UP000051330"/>
    </source>
</evidence>
<reference evidence="4 5" key="1">
    <citation type="journal article" date="2015" name="Genome Announc.">
        <title>Expanding the biotechnology potential of lactobacilli through comparative genomics of 213 strains and associated genera.</title>
        <authorList>
            <person name="Sun Z."/>
            <person name="Harris H.M."/>
            <person name="McCann A."/>
            <person name="Guo C."/>
            <person name="Argimon S."/>
            <person name="Zhang W."/>
            <person name="Yang X."/>
            <person name="Jeffery I.B."/>
            <person name="Cooney J.C."/>
            <person name="Kagawa T.F."/>
            <person name="Liu W."/>
            <person name="Song Y."/>
            <person name="Salvetti E."/>
            <person name="Wrobel A."/>
            <person name="Rasinkangas P."/>
            <person name="Parkhill J."/>
            <person name="Rea M.C."/>
            <person name="O'Sullivan O."/>
            <person name="Ritari J."/>
            <person name="Douillard F.P."/>
            <person name="Paul Ross R."/>
            <person name="Yang R."/>
            <person name="Briner A.E."/>
            <person name="Felis G.E."/>
            <person name="de Vos W.M."/>
            <person name="Barrangou R."/>
            <person name="Klaenhammer T.R."/>
            <person name="Caufield P.W."/>
            <person name="Cui Y."/>
            <person name="Zhang H."/>
            <person name="O'Toole P.W."/>
        </authorList>
    </citation>
    <scope>NUCLEOTIDE SEQUENCE [LARGE SCALE GENOMIC DNA]</scope>
    <source>
        <strain evidence="4 5">DSM 12744</strain>
    </source>
</reference>
<sequence length="549" mass="60690">MMKQRKWLRLVMLVTLVLPLLGSMLGGLTQGVRAATADSTVDITLHKKAFDKMPELIENTGEEMDEFKDATPLDGVEFQVYNITKEFRASLSGGPDQGETMKTFIQRKMKEFVASHGTEAEMDPKDLVGTQTTANGGLAKFADLPAFKDGQHQVYVFYETQSPENVKGKAAPMIVVLPILKGEKELTDIHLYPKNEIQPGFNKEMVGSEGEASSAVKDIEVGKQVQYYLEFTMPLEIGKTYQKDDQTHTTYHAFQFDDEVNKPGLSFVSLDKIVLTEAPEQDLKLTDHYTFTPKNKLGEETETGLAGFDLKFKFSGDAEDKTSQDAANALAPYAGKKVRIYYTLQVNQFATPDVAMKNGATWKWDHKGTEGSIKDDAPQLTTGGKKFLKVDGANDKNFLKDAEFVLTKGTGADLRYAQFTEDADGEKPLATYDVTTAKYVKWITDKEKATKLVSNDKGEIEVRGLEYGEYNLVETKAPDGFNLLDKPVEFKVALNSWSDAGQLTTIKNIPEGGLPSTGGPGIIMFLLAGFLVMCGGIVWYKFRAQPAKA</sequence>
<dbReference type="Gene3D" id="2.60.40.10">
    <property type="entry name" value="Immunoglobulins"/>
    <property type="match status" value="2"/>
</dbReference>
<keyword evidence="1" id="KW-0472">Membrane</keyword>
<name>A0A0R1N616_9LACO</name>
<feature type="transmembrane region" description="Helical" evidence="1">
    <location>
        <begin position="522"/>
        <end position="540"/>
    </location>
</feature>
<comment type="caution">
    <text evidence="4">The sequence shown here is derived from an EMBL/GenBank/DDBJ whole genome shotgun (WGS) entry which is preliminary data.</text>
</comment>
<gene>
    <name evidence="4" type="ORF">FD09_GL003089</name>
</gene>
<keyword evidence="1" id="KW-0812">Transmembrane</keyword>
<keyword evidence="5" id="KW-1185">Reference proteome</keyword>
<evidence type="ECO:0000259" key="3">
    <source>
        <dbReference type="Pfam" id="PF17802"/>
    </source>
</evidence>
<dbReference type="Pfam" id="PF16555">
    <property type="entry name" value="GramPos_pilinD1"/>
    <property type="match status" value="1"/>
</dbReference>
<dbReference type="InterPro" id="IPR032364">
    <property type="entry name" value="GramPos_pilinD1_N"/>
</dbReference>
<feature type="domain" description="Gram-positive pilin subunit D1 N-terminal" evidence="2">
    <location>
        <begin position="39"/>
        <end position="196"/>
    </location>
</feature>
<evidence type="ECO:0000256" key="1">
    <source>
        <dbReference type="SAM" id="Phobius"/>
    </source>
</evidence>
<dbReference type="InterPro" id="IPR041033">
    <property type="entry name" value="SpaA_PFL_dom_1"/>
</dbReference>
<accession>A0A0R1N616</accession>
<evidence type="ECO:0008006" key="6">
    <source>
        <dbReference type="Google" id="ProtNLM"/>
    </source>
</evidence>
<dbReference type="Pfam" id="PF17802">
    <property type="entry name" value="SpaA"/>
    <property type="match status" value="1"/>
</dbReference>
<dbReference type="NCBIfam" id="NF033902">
    <property type="entry name" value="iso_D2_wall_anc"/>
    <property type="match status" value="1"/>
</dbReference>
<feature type="domain" description="SpaA-like prealbumin fold" evidence="3">
    <location>
        <begin position="386"/>
        <end position="494"/>
    </location>
</feature>
<dbReference type="InterPro" id="IPR013783">
    <property type="entry name" value="Ig-like_fold"/>
</dbReference>
<evidence type="ECO:0000313" key="4">
    <source>
        <dbReference type="EMBL" id="KRL12219.1"/>
    </source>
</evidence>
<dbReference type="AlphaFoldDB" id="A0A0R1N616"/>